<keyword evidence="3" id="KW-1185">Reference proteome</keyword>
<organism evidence="2 3">
    <name type="scientific">Porites evermanni</name>
    <dbReference type="NCBI Taxonomy" id="104178"/>
    <lineage>
        <taxon>Eukaryota</taxon>
        <taxon>Metazoa</taxon>
        <taxon>Cnidaria</taxon>
        <taxon>Anthozoa</taxon>
        <taxon>Hexacorallia</taxon>
        <taxon>Scleractinia</taxon>
        <taxon>Fungiina</taxon>
        <taxon>Poritidae</taxon>
        <taxon>Porites</taxon>
    </lineage>
</organism>
<evidence type="ECO:0000313" key="2">
    <source>
        <dbReference type="EMBL" id="CAH3190729.1"/>
    </source>
</evidence>
<protein>
    <submittedName>
        <fullName evidence="2">Uncharacterized protein</fullName>
    </submittedName>
</protein>
<feature type="compositionally biased region" description="Polar residues" evidence="1">
    <location>
        <begin position="158"/>
        <end position="186"/>
    </location>
</feature>
<evidence type="ECO:0000313" key="3">
    <source>
        <dbReference type="Proteomes" id="UP001159427"/>
    </source>
</evidence>
<sequence>MSVNTAERTFVETDTLNGNYHLSIQQSEEPLGLSDIFVMRHTRDESLLRELSSRCREGASVHTALPRNYQSQYSTPQVTEQQAIDSLQDRTTSERLLATLSRERLSSPPQERHANYDFYRRLQGQSLSSHLGNSDDGLRADFVARHTTDLALRRDLSPNFNTAPNPTENNRRNQQLTELTGPGRST</sequence>
<proteinExistence type="predicted"/>
<evidence type="ECO:0000256" key="1">
    <source>
        <dbReference type="SAM" id="MobiDB-lite"/>
    </source>
</evidence>
<accession>A0ABN8SLS8</accession>
<reference evidence="2 3" key="1">
    <citation type="submission" date="2022-05" db="EMBL/GenBank/DDBJ databases">
        <authorList>
            <consortium name="Genoscope - CEA"/>
            <person name="William W."/>
        </authorList>
    </citation>
    <scope>NUCLEOTIDE SEQUENCE [LARGE SCALE GENOMIC DNA]</scope>
</reference>
<dbReference type="EMBL" id="CALNXI010002786">
    <property type="protein sequence ID" value="CAH3190729.1"/>
    <property type="molecule type" value="Genomic_DNA"/>
</dbReference>
<gene>
    <name evidence="2" type="ORF">PEVE_00020766</name>
</gene>
<feature type="region of interest" description="Disordered" evidence="1">
    <location>
        <begin position="154"/>
        <end position="186"/>
    </location>
</feature>
<comment type="caution">
    <text evidence="2">The sequence shown here is derived from an EMBL/GenBank/DDBJ whole genome shotgun (WGS) entry which is preliminary data.</text>
</comment>
<name>A0ABN8SLS8_9CNID</name>
<dbReference type="Proteomes" id="UP001159427">
    <property type="component" value="Unassembled WGS sequence"/>
</dbReference>